<name>A0ABS1CWY6_9PROT</name>
<organism evidence="2 3">
    <name type="scientific">Paracraurococcus ruber</name>
    <dbReference type="NCBI Taxonomy" id="77675"/>
    <lineage>
        <taxon>Bacteria</taxon>
        <taxon>Pseudomonadati</taxon>
        <taxon>Pseudomonadota</taxon>
        <taxon>Alphaproteobacteria</taxon>
        <taxon>Acetobacterales</taxon>
        <taxon>Roseomonadaceae</taxon>
        <taxon>Paracraurococcus</taxon>
    </lineage>
</organism>
<evidence type="ECO:0000313" key="2">
    <source>
        <dbReference type="EMBL" id="MBK1658848.1"/>
    </source>
</evidence>
<gene>
    <name evidence="2" type="ORF">CKO45_11455</name>
</gene>
<evidence type="ECO:0000313" key="3">
    <source>
        <dbReference type="Proteomes" id="UP000697995"/>
    </source>
</evidence>
<sequence length="71" mass="7405">MSCPRPPQPARGSDRQATEARCWRRDPKGAATGGALPAWNTSAFVRCNNGAGDNAAARDCRAARRGHVGGA</sequence>
<evidence type="ECO:0000256" key="1">
    <source>
        <dbReference type="SAM" id="MobiDB-lite"/>
    </source>
</evidence>
<dbReference type="EMBL" id="NRSG01000070">
    <property type="protein sequence ID" value="MBK1658848.1"/>
    <property type="molecule type" value="Genomic_DNA"/>
</dbReference>
<comment type="caution">
    <text evidence="2">The sequence shown here is derived from an EMBL/GenBank/DDBJ whole genome shotgun (WGS) entry which is preliminary data.</text>
</comment>
<feature type="region of interest" description="Disordered" evidence="1">
    <location>
        <begin position="1"/>
        <end position="36"/>
    </location>
</feature>
<keyword evidence="3" id="KW-1185">Reference proteome</keyword>
<proteinExistence type="predicted"/>
<accession>A0ABS1CWY6</accession>
<protein>
    <submittedName>
        <fullName evidence="2">Uncharacterized protein</fullName>
    </submittedName>
</protein>
<reference evidence="2 3" key="1">
    <citation type="journal article" date="2020" name="Microorganisms">
        <title>Osmotic Adaptation and Compatible Solute Biosynthesis of Phototrophic Bacteria as Revealed from Genome Analyses.</title>
        <authorList>
            <person name="Imhoff J.F."/>
            <person name="Rahn T."/>
            <person name="Kunzel S."/>
            <person name="Keller A."/>
            <person name="Neulinger S.C."/>
        </authorList>
    </citation>
    <scope>NUCLEOTIDE SEQUENCE [LARGE SCALE GENOMIC DNA]</scope>
    <source>
        <strain evidence="2 3">DSM 15382</strain>
    </source>
</reference>
<dbReference type="Proteomes" id="UP000697995">
    <property type="component" value="Unassembled WGS sequence"/>
</dbReference>
<feature type="compositionally biased region" description="Basic and acidic residues" evidence="1">
    <location>
        <begin position="12"/>
        <end position="28"/>
    </location>
</feature>